<dbReference type="InterPro" id="IPR013762">
    <property type="entry name" value="Integrase-like_cat_sf"/>
</dbReference>
<evidence type="ECO:0000256" key="2">
    <source>
        <dbReference type="ARBA" id="ARBA00023172"/>
    </source>
</evidence>
<sequence>MLKSTLSLKSNIDISKYNKLIMFIKKKEQVMYLPKKSKTLDKEQVQKFISDAPNDVFLMIKVALIFGVSGALKKDELLKLETNNVQDLGSKFLVIIKASKTHTNRIFTIVDNEANTIINAIKSYISLRPAHSPHKRFFIFYKNSKCSTQPVGINTFSKIPSVIAKFLKLEHPHLYTGHYFRHSSASILCDSGAELSAINRLGGWKSTAVAEGYIDNSMQNKLETAEKLLGQNTTKPCQVLPSAPPLLLLSQNLQRSKKT</sequence>
<dbReference type="GO" id="GO:0006310">
    <property type="term" value="P:DNA recombination"/>
    <property type="evidence" value="ECO:0007669"/>
    <property type="project" value="UniProtKB-KW"/>
</dbReference>
<evidence type="ECO:0000313" key="4">
    <source>
        <dbReference type="RefSeq" id="XP_028153848.1"/>
    </source>
</evidence>
<dbReference type="Gene3D" id="1.10.443.10">
    <property type="entry name" value="Intergrase catalytic core"/>
    <property type="match status" value="1"/>
</dbReference>
<organism evidence="4">
    <name type="scientific">Diabrotica virgifera virgifera</name>
    <name type="common">western corn rootworm</name>
    <dbReference type="NCBI Taxonomy" id="50390"/>
    <lineage>
        <taxon>Eukaryota</taxon>
        <taxon>Metazoa</taxon>
        <taxon>Ecdysozoa</taxon>
        <taxon>Arthropoda</taxon>
        <taxon>Hexapoda</taxon>
        <taxon>Insecta</taxon>
        <taxon>Pterygota</taxon>
        <taxon>Neoptera</taxon>
        <taxon>Endopterygota</taxon>
        <taxon>Coleoptera</taxon>
        <taxon>Polyphaga</taxon>
        <taxon>Cucujiformia</taxon>
        <taxon>Chrysomeloidea</taxon>
        <taxon>Chrysomelidae</taxon>
        <taxon>Galerucinae</taxon>
        <taxon>Diabroticina</taxon>
        <taxon>Diabroticites</taxon>
        <taxon>Diabrotica</taxon>
    </lineage>
</organism>
<dbReference type="Pfam" id="PF00589">
    <property type="entry name" value="Phage_integrase"/>
    <property type="match status" value="1"/>
</dbReference>
<dbReference type="GO" id="GO:0003677">
    <property type="term" value="F:DNA binding"/>
    <property type="evidence" value="ECO:0007669"/>
    <property type="project" value="UniProtKB-KW"/>
</dbReference>
<dbReference type="InterPro" id="IPR002104">
    <property type="entry name" value="Integrase_catalytic"/>
</dbReference>
<dbReference type="RefSeq" id="XP_028153848.1">
    <property type="nucleotide sequence ID" value="XM_028298047.1"/>
</dbReference>
<dbReference type="PANTHER" id="PTHR30349">
    <property type="entry name" value="PHAGE INTEGRASE-RELATED"/>
    <property type="match status" value="1"/>
</dbReference>
<reference evidence="4" key="1">
    <citation type="submission" date="2025-08" db="UniProtKB">
        <authorList>
            <consortium name="RefSeq"/>
        </authorList>
    </citation>
    <scope>IDENTIFICATION</scope>
    <source>
        <tissue evidence="4">Whole insect</tissue>
    </source>
</reference>
<dbReference type="CDD" id="cd00397">
    <property type="entry name" value="DNA_BRE_C"/>
    <property type="match status" value="1"/>
</dbReference>
<dbReference type="PANTHER" id="PTHR30349:SF41">
    <property type="entry name" value="INTEGRASE_RECOMBINASE PROTEIN MJ0367-RELATED"/>
    <property type="match status" value="1"/>
</dbReference>
<accession>A0A6P7H825</accession>
<proteinExistence type="predicted"/>
<dbReference type="InParanoid" id="A0A6P7H825"/>
<evidence type="ECO:0000259" key="3">
    <source>
        <dbReference type="PROSITE" id="PS51898"/>
    </source>
</evidence>
<gene>
    <name evidence="4" type="primary">LOC114347331</name>
</gene>
<protein>
    <submittedName>
        <fullName evidence="4">Uncharacterized protein LOC114347331</fullName>
    </submittedName>
</protein>
<dbReference type="SUPFAM" id="SSF56349">
    <property type="entry name" value="DNA breaking-rejoining enzymes"/>
    <property type="match status" value="1"/>
</dbReference>
<dbReference type="InterPro" id="IPR011010">
    <property type="entry name" value="DNA_brk_join_enz"/>
</dbReference>
<dbReference type="GO" id="GO:0015074">
    <property type="term" value="P:DNA integration"/>
    <property type="evidence" value="ECO:0007669"/>
    <property type="project" value="InterPro"/>
</dbReference>
<keyword evidence="1" id="KW-0238">DNA-binding</keyword>
<feature type="domain" description="Tyr recombinase" evidence="3">
    <location>
        <begin position="35"/>
        <end position="226"/>
    </location>
</feature>
<dbReference type="AlphaFoldDB" id="A0A6P7H825"/>
<keyword evidence="2" id="KW-0233">DNA recombination</keyword>
<dbReference type="InterPro" id="IPR050090">
    <property type="entry name" value="Tyrosine_recombinase_XerCD"/>
</dbReference>
<evidence type="ECO:0000256" key="1">
    <source>
        <dbReference type="ARBA" id="ARBA00023125"/>
    </source>
</evidence>
<dbReference type="PROSITE" id="PS51898">
    <property type="entry name" value="TYR_RECOMBINASE"/>
    <property type="match status" value="1"/>
</dbReference>
<name>A0A6P7H825_DIAVI</name>